<keyword evidence="5" id="KW-0560">Oxidoreductase</keyword>
<feature type="domain" description="Extradiol ring-cleavage dioxygenase class III enzyme subunit B" evidence="6">
    <location>
        <begin position="13"/>
        <end position="234"/>
    </location>
</feature>
<dbReference type="CDD" id="cd07363">
    <property type="entry name" value="45_DOPA_Dioxygenase"/>
    <property type="match status" value="1"/>
</dbReference>
<name>A0A916TWI5_9SPHN</name>
<dbReference type="GO" id="GO:0008198">
    <property type="term" value="F:ferrous iron binding"/>
    <property type="evidence" value="ECO:0007669"/>
    <property type="project" value="InterPro"/>
</dbReference>
<dbReference type="EMBL" id="BMHK01000053">
    <property type="protein sequence ID" value="GGC15650.1"/>
    <property type="molecule type" value="Genomic_DNA"/>
</dbReference>
<dbReference type="Proteomes" id="UP000608154">
    <property type="component" value="Unassembled WGS sequence"/>
</dbReference>
<keyword evidence="7" id="KW-0223">Dioxygenase</keyword>
<comment type="cofactor">
    <cofactor evidence="1">
        <name>Zn(2+)</name>
        <dbReference type="ChEBI" id="CHEBI:29105"/>
    </cofactor>
</comment>
<evidence type="ECO:0000256" key="4">
    <source>
        <dbReference type="ARBA" id="ARBA00022833"/>
    </source>
</evidence>
<comment type="caution">
    <text evidence="7">The sequence shown here is derived from an EMBL/GenBank/DDBJ whole genome shotgun (WGS) entry which is preliminary data.</text>
</comment>
<dbReference type="Gene3D" id="3.40.830.10">
    <property type="entry name" value="LigB-like"/>
    <property type="match status" value="1"/>
</dbReference>
<dbReference type="PIRSF" id="PIRSF006157">
    <property type="entry name" value="Doxgns_DODA"/>
    <property type="match status" value="1"/>
</dbReference>
<sequence length="259" mass="29041">MTDPAIALFAAHGSPRDSLTETDYSRAWRAIANKTPRPRAILAISAHWESKGVLVTRAKHPRTIHDFYRFPQEFYDIEYPAPGNPDLAFAIEERLNAFQARADLDSWGLDHGSWTVLRWMYPDADIPVVQLSLDVRRSPSEHHDIGRALASLRDDGVMILGSGNVVHNLKVARPRGNEIFPWAQRFDDLVVDKVVAADDAALINYTRLPDADMAIPTNEHYLPLLYVLGARDRAEPPTVFNRRVLASVSMTCYAFGLPG</sequence>
<evidence type="ECO:0000256" key="1">
    <source>
        <dbReference type="ARBA" id="ARBA00001947"/>
    </source>
</evidence>
<organism evidence="7 8">
    <name type="scientific">Novosphingobium endophyticum</name>
    <dbReference type="NCBI Taxonomy" id="1955250"/>
    <lineage>
        <taxon>Bacteria</taxon>
        <taxon>Pseudomonadati</taxon>
        <taxon>Pseudomonadota</taxon>
        <taxon>Alphaproteobacteria</taxon>
        <taxon>Sphingomonadales</taxon>
        <taxon>Sphingomonadaceae</taxon>
        <taxon>Novosphingobium</taxon>
    </lineage>
</organism>
<reference evidence="7" key="1">
    <citation type="journal article" date="2014" name="Int. J. Syst. Evol. Microbiol.">
        <title>Complete genome sequence of Corynebacterium casei LMG S-19264T (=DSM 44701T), isolated from a smear-ripened cheese.</title>
        <authorList>
            <consortium name="US DOE Joint Genome Institute (JGI-PGF)"/>
            <person name="Walter F."/>
            <person name="Albersmeier A."/>
            <person name="Kalinowski J."/>
            <person name="Ruckert C."/>
        </authorList>
    </citation>
    <scope>NUCLEOTIDE SEQUENCE</scope>
    <source>
        <strain evidence="7">CGMCC 1.15095</strain>
    </source>
</reference>
<dbReference type="PANTHER" id="PTHR30096">
    <property type="entry name" value="4,5-DOPA DIOXYGENASE EXTRADIOL-LIKE PROTEIN"/>
    <property type="match status" value="1"/>
</dbReference>
<comment type="similarity">
    <text evidence="2">Belongs to the DODA-type extradiol aromatic ring-opening dioxygenase family.</text>
</comment>
<evidence type="ECO:0000256" key="5">
    <source>
        <dbReference type="ARBA" id="ARBA00023002"/>
    </source>
</evidence>
<dbReference type="AlphaFoldDB" id="A0A916TWI5"/>
<proteinExistence type="inferred from homology"/>
<keyword evidence="8" id="KW-1185">Reference proteome</keyword>
<evidence type="ECO:0000313" key="8">
    <source>
        <dbReference type="Proteomes" id="UP000608154"/>
    </source>
</evidence>
<evidence type="ECO:0000256" key="2">
    <source>
        <dbReference type="ARBA" id="ARBA00007581"/>
    </source>
</evidence>
<evidence type="ECO:0000313" key="7">
    <source>
        <dbReference type="EMBL" id="GGC15650.1"/>
    </source>
</evidence>
<dbReference type="PANTHER" id="PTHR30096:SF0">
    <property type="entry name" value="4,5-DOPA DIOXYGENASE EXTRADIOL-LIKE PROTEIN"/>
    <property type="match status" value="1"/>
</dbReference>
<dbReference type="GO" id="GO:0016702">
    <property type="term" value="F:oxidoreductase activity, acting on single donors with incorporation of molecular oxygen, incorporation of two atoms of oxygen"/>
    <property type="evidence" value="ECO:0007669"/>
    <property type="project" value="UniProtKB-ARBA"/>
</dbReference>
<keyword evidence="3" id="KW-0479">Metal-binding</keyword>
<evidence type="ECO:0000259" key="6">
    <source>
        <dbReference type="Pfam" id="PF02900"/>
    </source>
</evidence>
<dbReference type="NCBIfam" id="NF007914">
    <property type="entry name" value="PRK10628.1"/>
    <property type="match status" value="1"/>
</dbReference>
<dbReference type="GO" id="GO:0008270">
    <property type="term" value="F:zinc ion binding"/>
    <property type="evidence" value="ECO:0007669"/>
    <property type="project" value="InterPro"/>
</dbReference>
<dbReference type="RefSeq" id="WP_188773152.1">
    <property type="nucleotide sequence ID" value="NZ_BMHK01000053.1"/>
</dbReference>
<protein>
    <submittedName>
        <fullName evidence="7">Dioxygenase</fullName>
    </submittedName>
</protein>
<reference evidence="7" key="2">
    <citation type="submission" date="2020-09" db="EMBL/GenBank/DDBJ databases">
        <authorList>
            <person name="Sun Q."/>
            <person name="Zhou Y."/>
        </authorList>
    </citation>
    <scope>NUCLEOTIDE SEQUENCE</scope>
    <source>
        <strain evidence="7">CGMCC 1.15095</strain>
    </source>
</reference>
<accession>A0A916TWI5</accession>
<keyword evidence="4" id="KW-0862">Zinc</keyword>
<gene>
    <name evidence="7" type="ORF">GCM10011494_38170</name>
</gene>
<dbReference type="InterPro" id="IPR004183">
    <property type="entry name" value="Xdiol_dOase_suB"/>
</dbReference>
<evidence type="ECO:0000256" key="3">
    <source>
        <dbReference type="ARBA" id="ARBA00022723"/>
    </source>
</evidence>
<dbReference type="InterPro" id="IPR014436">
    <property type="entry name" value="Extradiol_dOase_DODA"/>
</dbReference>
<dbReference type="SUPFAM" id="SSF53213">
    <property type="entry name" value="LigB-like"/>
    <property type="match status" value="1"/>
</dbReference>
<dbReference type="Pfam" id="PF02900">
    <property type="entry name" value="LigB"/>
    <property type="match status" value="1"/>
</dbReference>